<feature type="region of interest" description="Disordered" evidence="2">
    <location>
        <begin position="251"/>
        <end position="362"/>
    </location>
</feature>
<proteinExistence type="predicted"/>
<feature type="transmembrane region" description="Helical" evidence="3">
    <location>
        <begin position="184"/>
        <end position="202"/>
    </location>
</feature>
<keyword evidence="3" id="KW-0472">Membrane</keyword>
<comment type="caution">
    <text evidence="4">The sequence shown here is derived from an EMBL/GenBank/DDBJ whole genome shotgun (WGS) entry which is preliminary data.</text>
</comment>
<sequence>MLAFIKFECFTKTCSKTFVSGYKRLPLRKNTQHPCIFQTCRRSLRNLFIVARQFQVPLSKPVYFTSPTDKNRRKRANLLVRVLCSVSSVLVRSFVSVIVSFLALPLGDPVEALPSQGKTFEPESVTATWLKSSESVSRRSSETQIVLVKSARVKEQSQVKQKKNGNSKEVSTSPKIQLAKSEKFITWGLTLLVFAGVCFVLYKISLREEEEEAKAIEREYERLEQLKREFIEEDDDSPVRDEDLLSSLRKRLENQTQEDNQGSSEQDSEEKDPKANVENTDEESHPEASVEGEEIVTSEKTASTEGVSVEHLDMLRRMYEGTSIKNTEDGTRNSDVNKEDNRNAPNDTKYDEKGSKGRKSRA</sequence>
<keyword evidence="1" id="KW-0175">Coiled coil</keyword>
<evidence type="ECO:0000256" key="2">
    <source>
        <dbReference type="SAM" id="MobiDB-lite"/>
    </source>
</evidence>
<keyword evidence="5" id="KW-1185">Reference proteome</keyword>
<dbReference type="Proteomes" id="UP001061958">
    <property type="component" value="Unassembled WGS sequence"/>
</dbReference>
<evidence type="ECO:0000256" key="3">
    <source>
        <dbReference type="SAM" id="Phobius"/>
    </source>
</evidence>
<dbReference type="EMBL" id="BQMJ01000026">
    <property type="protein sequence ID" value="GJQ11656.1"/>
    <property type="molecule type" value="Genomic_DNA"/>
</dbReference>
<reference evidence="4" key="1">
    <citation type="journal article" date="2022" name="Proc. Natl. Acad. Sci. U.S.A.">
        <title>Life cycle and functional genomics of the unicellular red alga Galdieria for elucidating algal and plant evolution and industrial use.</title>
        <authorList>
            <person name="Hirooka S."/>
            <person name="Itabashi T."/>
            <person name="Ichinose T.M."/>
            <person name="Onuma R."/>
            <person name="Fujiwara T."/>
            <person name="Yamashita S."/>
            <person name="Jong L.W."/>
            <person name="Tomita R."/>
            <person name="Iwane A.H."/>
            <person name="Miyagishima S.Y."/>
        </authorList>
    </citation>
    <scope>NUCLEOTIDE SEQUENCE</scope>
    <source>
        <strain evidence="4">NBRC 102759</strain>
    </source>
</reference>
<feature type="compositionally biased region" description="Basic and acidic residues" evidence="2">
    <location>
        <begin position="308"/>
        <end position="319"/>
    </location>
</feature>
<evidence type="ECO:0000256" key="1">
    <source>
        <dbReference type="SAM" id="Coils"/>
    </source>
</evidence>
<name>A0A9C7PXH0_9RHOD</name>
<dbReference type="OrthoDB" id="10438594at2759"/>
<protein>
    <submittedName>
        <fullName evidence="4">Uncharacterized protein</fullName>
    </submittedName>
</protein>
<evidence type="ECO:0000313" key="5">
    <source>
        <dbReference type="Proteomes" id="UP001061958"/>
    </source>
</evidence>
<gene>
    <name evidence="4" type="ORF">GpartN1_g3447.t1</name>
</gene>
<reference evidence="4" key="2">
    <citation type="submission" date="2022-01" db="EMBL/GenBank/DDBJ databases">
        <authorList>
            <person name="Hirooka S."/>
            <person name="Miyagishima S.Y."/>
        </authorList>
    </citation>
    <scope>NUCLEOTIDE SEQUENCE</scope>
    <source>
        <strain evidence="4">NBRC 102759</strain>
    </source>
</reference>
<feature type="coiled-coil region" evidence="1">
    <location>
        <begin position="199"/>
        <end position="236"/>
    </location>
</feature>
<organism evidence="4 5">
    <name type="scientific">Galdieria partita</name>
    <dbReference type="NCBI Taxonomy" id="83374"/>
    <lineage>
        <taxon>Eukaryota</taxon>
        <taxon>Rhodophyta</taxon>
        <taxon>Bangiophyceae</taxon>
        <taxon>Galdieriales</taxon>
        <taxon>Galdieriaceae</taxon>
        <taxon>Galdieria</taxon>
    </lineage>
</organism>
<feature type="transmembrane region" description="Helical" evidence="3">
    <location>
        <begin position="78"/>
        <end position="104"/>
    </location>
</feature>
<keyword evidence="3" id="KW-1133">Transmembrane helix</keyword>
<feature type="compositionally biased region" description="Basic and acidic residues" evidence="2">
    <location>
        <begin position="326"/>
        <end position="355"/>
    </location>
</feature>
<keyword evidence="3" id="KW-0812">Transmembrane</keyword>
<accession>A0A9C7PXH0</accession>
<evidence type="ECO:0000313" key="4">
    <source>
        <dbReference type="EMBL" id="GJQ11656.1"/>
    </source>
</evidence>
<dbReference type="AlphaFoldDB" id="A0A9C7PXH0"/>
<feature type="compositionally biased region" description="Polar residues" evidence="2">
    <location>
        <begin position="254"/>
        <end position="265"/>
    </location>
</feature>